<dbReference type="CDD" id="cd13585">
    <property type="entry name" value="PBP2_TMBP_like"/>
    <property type="match status" value="1"/>
</dbReference>
<dbReference type="Proteomes" id="UP000002016">
    <property type="component" value="Chromosome"/>
</dbReference>
<dbReference type="SUPFAM" id="SSF53850">
    <property type="entry name" value="Periplasmic binding protein-like II"/>
    <property type="match status" value="1"/>
</dbReference>
<reference evidence="1 2" key="2">
    <citation type="journal article" date="2009" name="Proc. Natl. Acad. Sci. U.S.A.">
        <title>On the chimeric nature, thermophilic origin, and phylogenetic placement of the Thermotogales.</title>
        <authorList>
            <person name="Zhaxybayeva O."/>
            <person name="Swithers K.S."/>
            <person name="Lapierre P."/>
            <person name="Fournier G.P."/>
            <person name="Bickhart D.M."/>
            <person name="DeBoy R.T."/>
            <person name="Nelson K.E."/>
            <person name="Nesbo C.L."/>
            <person name="Doolittle W.F."/>
            <person name="Gogarten J.P."/>
            <person name="Noll K.M."/>
        </authorList>
    </citation>
    <scope>NUCLEOTIDE SEQUENCE [LARGE SCALE GENOMIC DNA]</scope>
    <source>
        <strain evidence="2">ATCC BAA-301 / DSM 14385 / NBRC 107922 / TMO</strain>
    </source>
</reference>
<evidence type="ECO:0000313" key="2">
    <source>
        <dbReference type="Proteomes" id="UP000002016"/>
    </source>
</evidence>
<dbReference type="Gene3D" id="3.40.190.10">
    <property type="entry name" value="Periplasmic binding protein-like II"/>
    <property type="match status" value="1"/>
</dbReference>
<sequence length="447" mass="50741" precursor="true">MKKGLLLLSLLALAGIILGAKTTITWWINPWRISPPGHPSDKPLTGEEFPKWISEEFMKLHPDVEVKYVLVTNQEYAQKLAAAIATKTQPDFFKGPVWDSRWAKNGLLEPIDEYLSQEDWNDFYTQCLKAGYINGKHYVWPWVYGTNGMGSTMLLYTPDFERAGIDWKKIVNEGWTMEEFLEACKKLTWDEDGDGKADHYAIAFGAKGDMVHNILNFVYAFGGRLANEAESEVILNSPEAIAALQFVLDLIEKHGVAPKGAEALGIYDVIGYFHTHKASIGFGGPYEIGRITRYVNEGRLAEAFYPVIAPFPHLSGRDPVAYARGSGFVVFKQSDPKKREMIFEFLKFITNHENIALLETLNYLTARKSVNETLYQNDQYMNEQVKRYAHIMDNYGIEFFGSEEFPWSQMNAHFVAALEAIFAKTKTPQQALNEFVSEANKILKKAK</sequence>
<name>A8F8V3_PSELT</name>
<protein>
    <submittedName>
        <fullName evidence="1">Extracellular solute-binding protein family 1</fullName>
    </submittedName>
</protein>
<dbReference type="AlphaFoldDB" id="A8F8V3"/>
<dbReference type="EMBL" id="CP000812">
    <property type="protein sequence ID" value="ABV34587.1"/>
    <property type="molecule type" value="Genomic_DNA"/>
</dbReference>
<gene>
    <name evidence="1" type="ordered locus">Tlet_2033</name>
</gene>
<keyword evidence="2" id="KW-1185">Reference proteome</keyword>
<dbReference type="KEGG" id="tle:Tlet_2033"/>
<dbReference type="RefSeq" id="WP_012004063.1">
    <property type="nucleotide sequence ID" value="NC_009828.1"/>
</dbReference>
<organism evidence="1 2">
    <name type="scientific">Pseudothermotoga lettingae (strain ATCC BAA-301 / DSM 14385 / NBRC 107922 / TMO)</name>
    <name type="common">Thermotoga lettingae</name>
    <dbReference type="NCBI Taxonomy" id="416591"/>
    <lineage>
        <taxon>Bacteria</taxon>
        <taxon>Thermotogati</taxon>
        <taxon>Thermotogota</taxon>
        <taxon>Thermotogae</taxon>
        <taxon>Thermotogales</taxon>
        <taxon>Thermotogaceae</taxon>
        <taxon>Pseudothermotoga</taxon>
    </lineage>
</organism>
<dbReference type="OrthoDB" id="9766758at2"/>
<accession>A8F8V3</accession>
<dbReference type="eggNOG" id="COG1653">
    <property type="taxonomic scope" value="Bacteria"/>
</dbReference>
<dbReference type="STRING" id="416591.Tlet_2033"/>
<dbReference type="InterPro" id="IPR006059">
    <property type="entry name" value="SBP"/>
</dbReference>
<dbReference type="Pfam" id="PF01547">
    <property type="entry name" value="SBP_bac_1"/>
    <property type="match status" value="1"/>
</dbReference>
<evidence type="ECO:0000313" key="1">
    <source>
        <dbReference type="EMBL" id="ABV34587.1"/>
    </source>
</evidence>
<dbReference type="InterPro" id="IPR050490">
    <property type="entry name" value="Bact_solute-bd_prot1"/>
</dbReference>
<dbReference type="HOGENOM" id="CLU_031285_10_1_0"/>
<proteinExistence type="predicted"/>
<dbReference type="PANTHER" id="PTHR43649">
    <property type="entry name" value="ARABINOSE-BINDING PROTEIN-RELATED"/>
    <property type="match status" value="1"/>
</dbReference>
<reference evidence="1 2" key="1">
    <citation type="submission" date="2007-08" db="EMBL/GenBank/DDBJ databases">
        <title>Complete sequence of Thermotoga lettingae TMO.</title>
        <authorList>
            <consortium name="US DOE Joint Genome Institute"/>
            <person name="Copeland A."/>
            <person name="Lucas S."/>
            <person name="Lapidus A."/>
            <person name="Barry K."/>
            <person name="Glavina del Rio T."/>
            <person name="Dalin E."/>
            <person name="Tice H."/>
            <person name="Pitluck S."/>
            <person name="Foster B."/>
            <person name="Bruce D."/>
            <person name="Schmutz J."/>
            <person name="Larimer F."/>
            <person name="Land M."/>
            <person name="Hauser L."/>
            <person name="Kyrpides N."/>
            <person name="Mikhailova N."/>
            <person name="Nelson K."/>
            <person name="Gogarten J.P."/>
            <person name="Noll K."/>
            <person name="Richardson P."/>
        </authorList>
    </citation>
    <scope>NUCLEOTIDE SEQUENCE [LARGE SCALE GENOMIC DNA]</scope>
    <source>
        <strain evidence="2">ATCC BAA-301 / DSM 14385 / NBRC 107922 / TMO</strain>
    </source>
</reference>
<dbReference type="PANTHER" id="PTHR43649:SF12">
    <property type="entry name" value="DIACETYLCHITOBIOSE BINDING PROTEIN DASA"/>
    <property type="match status" value="1"/>
</dbReference>